<feature type="transmembrane region" description="Helical" evidence="1">
    <location>
        <begin position="197"/>
        <end position="219"/>
    </location>
</feature>
<dbReference type="InterPro" id="IPR003675">
    <property type="entry name" value="Rce1/LyrA-like_dom"/>
</dbReference>
<dbReference type="AlphaFoldDB" id="A0A0M0KTZ1"/>
<protein>
    <recommendedName>
        <fullName evidence="2">CAAX prenyl protease 2/Lysostaphin resistance protein A-like domain-containing protein</fullName>
    </recommendedName>
</protein>
<reference evidence="4" key="1">
    <citation type="submission" date="2015-08" db="EMBL/GenBank/DDBJ databases">
        <title>Fjat-14210 dsm16467.</title>
        <authorList>
            <person name="Liu B."/>
            <person name="Wang J."/>
            <person name="Zhu Y."/>
            <person name="Liu G."/>
            <person name="Chen Q."/>
            <person name="Chen Z."/>
            <person name="Lan J."/>
            <person name="Che J."/>
            <person name="Ge C."/>
            <person name="Shi H."/>
            <person name="Pan Z."/>
            <person name="Liu X."/>
        </authorList>
    </citation>
    <scope>NUCLEOTIDE SEQUENCE [LARGE SCALE GENOMIC DNA]</scope>
    <source>
        <strain evidence="4">DSM 16467</strain>
    </source>
</reference>
<accession>A0A0M0KTZ1</accession>
<dbReference type="PATRIC" id="fig|284581.3.peg.1858"/>
<gene>
    <name evidence="3" type="ORF">AMD01_18585</name>
</gene>
<dbReference type="GO" id="GO:0004175">
    <property type="term" value="F:endopeptidase activity"/>
    <property type="evidence" value="ECO:0007669"/>
    <property type="project" value="UniProtKB-ARBA"/>
</dbReference>
<sequence length="241" mass="27218">MKKQYWYIIVAYVIMQLTLGLGAKLLATTGLFERYGRLEIAYAGTTWTIIAFAIVLILTLFWLRSDMRSRGKANISSLVFWSIIGIFMALAAQAVAALIETNLFKIEAGSENTESLIKLIKLMPAFIFVTSVIGPILEEIIFRKIIFGSLHKHFNFLISAIISALIFAVVHMDFSHILVYTAMGLVFAYLYSKTKHIIVSIFAHVMMNTIVVVTQTLFADDLERIRQQSEQLQFIFGGFLS</sequence>
<feature type="transmembrane region" description="Helical" evidence="1">
    <location>
        <begin position="158"/>
        <end position="191"/>
    </location>
</feature>
<dbReference type="PANTHER" id="PTHR36435">
    <property type="entry name" value="SLR1288 PROTEIN"/>
    <property type="match status" value="1"/>
</dbReference>
<keyword evidence="1" id="KW-0812">Transmembrane</keyword>
<dbReference type="STRING" id="284581.AMD01_18585"/>
<dbReference type="EMBL" id="LILC01000026">
    <property type="protein sequence ID" value="KOO42286.1"/>
    <property type="molecule type" value="Genomic_DNA"/>
</dbReference>
<keyword evidence="1" id="KW-0472">Membrane</keyword>
<feature type="transmembrane region" description="Helical" evidence="1">
    <location>
        <begin position="7"/>
        <end position="28"/>
    </location>
</feature>
<keyword evidence="4" id="KW-1185">Reference proteome</keyword>
<dbReference type="RefSeq" id="WP_053402947.1">
    <property type="nucleotide sequence ID" value="NZ_CP061868.1"/>
</dbReference>
<feature type="transmembrane region" description="Helical" evidence="1">
    <location>
        <begin position="75"/>
        <end position="99"/>
    </location>
</feature>
<evidence type="ECO:0000256" key="1">
    <source>
        <dbReference type="SAM" id="Phobius"/>
    </source>
</evidence>
<evidence type="ECO:0000313" key="4">
    <source>
        <dbReference type="Proteomes" id="UP000037558"/>
    </source>
</evidence>
<feature type="transmembrane region" description="Helical" evidence="1">
    <location>
        <begin position="40"/>
        <end position="63"/>
    </location>
</feature>
<dbReference type="Pfam" id="PF02517">
    <property type="entry name" value="Rce1-like"/>
    <property type="match status" value="1"/>
</dbReference>
<feature type="transmembrane region" description="Helical" evidence="1">
    <location>
        <begin position="119"/>
        <end position="137"/>
    </location>
</feature>
<evidence type="ECO:0000313" key="3">
    <source>
        <dbReference type="EMBL" id="KOO42286.1"/>
    </source>
</evidence>
<comment type="caution">
    <text evidence="3">The sequence shown here is derived from an EMBL/GenBank/DDBJ whole genome shotgun (WGS) entry which is preliminary data.</text>
</comment>
<feature type="domain" description="CAAX prenyl protease 2/Lysostaphin resistance protein A-like" evidence="2">
    <location>
        <begin position="124"/>
        <end position="210"/>
    </location>
</feature>
<dbReference type="InterPro" id="IPR052710">
    <property type="entry name" value="CAAX_protease"/>
</dbReference>
<dbReference type="PANTHER" id="PTHR36435:SF6">
    <property type="entry name" value="ABORTIVE INFECTION PROTEIN"/>
    <property type="match status" value="1"/>
</dbReference>
<keyword evidence="1" id="KW-1133">Transmembrane helix</keyword>
<proteinExistence type="predicted"/>
<name>A0A0M0KTZ1_9BACI</name>
<dbReference type="OrthoDB" id="2194912at2"/>
<dbReference type="Proteomes" id="UP000037558">
    <property type="component" value="Unassembled WGS sequence"/>
</dbReference>
<evidence type="ECO:0000259" key="2">
    <source>
        <dbReference type="Pfam" id="PF02517"/>
    </source>
</evidence>
<dbReference type="GO" id="GO:0080120">
    <property type="term" value="P:CAAX-box protein maturation"/>
    <property type="evidence" value="ECO:0007669"/>
    <property type="project" value="UniProtKB-ARBA"/>
</dbReference>
<organism evidence="3 4">
    <name type="scientific">Priestia koreensis</name>
    <dbReference type="NCBI Taxonomy" id="284581"/>
    <lineage>
        <taxon>Bacteria</taxon>
        <taxon>Bacillati</taxon>
        <taxon>Bacillota</taxon>
        <taxon>Bacilli</taxon>
        <taxon>Bacillales</taxon>
        <taxon>Bacillaceae</taxon>
        <taxon>Priestia</taxon>
    </lineage>
</organism>